<dbReference type="Gene3D" id="3.40.1440.10">
    <property type="entry name" value="GIY-YIG endonuclease"/>
    <property type="match status" value="1"/>
</dbReference>
<evidence type="ECO:0000313" key="11">
    <source>
        <dbReference type="EMBL" id="MFA9949692.1"/>
    </source>
</evidence>
<dbReference type="InterPro" id="IPR038476">
    <property type="entry name" value="UvrC_RNase_H_dom_sf"/>
</dbReference>
<dbReference type="NCBIfam" id="NF001824">
    <property type="entry name" value="PRK00558.1-5"/>
    <property type="match status" value="1"/>
</dbReference>
<dbReference type="Gene3D" id="1.10.150.20">
    <property type="entry name" value="5' to 3' exonuclease, C-terminal subdomain"/>
    <property type="match status" value="1"/>
</dbReference>
<evidence type="ECO:0000313" key="12">
    <source>
        <dbReference type="Proteomes" id="UP001574673"/>
    </source>
</evidence>
<dbReference type="InterPro" id="IPR003583">
    <property type="entry name" value="Hlx-hairpin-Hlx_DNA-bd_motif"/>
</dbReference>
<comment type="caution">
    <text evidence="11">The sequence shown here is derived from an EMBL/GenBank/DDBJ whole genome shotgun (WGS) entry which is preliminary data.</text>
</comment>
<protein>
    <recommendedName>
        <fullName evidence="7">UvrABC system protein C</fullName>
        <shortName evidence="7">Protein UvrC</shortName>
    </recommendedName>
    <alternativeName>
        <fullName evidence="7">Excinuclease ABC subunit C</fullName>
    </alternativeName>
</protein>
<reference evidence="12" key="1">
    <citation type="submission" date="2024-06" db="EMBL/GenBank/DDBJ databases">
        <title>Radixoralia hellwigii gen. nov., sp nov., isolated from a root canal in the human oral cavity.</title>
        <authorList>
            <person name="Bartsch S."/>
            <person name="Wittmer A."/>
            <person name="Schulz A.-K."/>
            <person name="Neumann-Schaal M."/>
            <person name="Wolf J."/>
            <person name="Gronow S."/>
            <person name="Tennert C."/>
            <person name="Haecker G."/>
            <person name="Cieplik F."/>
            <person name="Al-Ahmad A."/>
        </authorList>
    </citation>
    <scope>NUCLEOTIDE SEQUENCE [LARGE SCALE GENOMIC DNA]</scope>
    <source>
        <strain evidence="12">Wk13</strain>
    </source>
</reference>
<dbReference type="Pfam" id="PF01541">
    <property type="entry name" value="GIY-YIG"/>
    <property type="match status" value="1"/>
</dbReference>
<evidence type="ECO:0000256" key="5">
    <source>
        <dbReference type="ARBA" id="ARBA00023204"/>
    </source>
</evidence>
<evidence type="ECO:0000259" key="10">
    <source>
        <dbReference type="PROSITE" id="PS50165"/>
    </source>
</evidence>
<dbReference type="Pfam" id="PF22920">
    <property type="entry name" value="UvrC_RNaseH"/>
    <property type="match status" value="1"/>
</dbReference>
<dbReference type="SUPFAM" id="SSF82771">
    <property type="entry name" value="GIY-YIG endonuclease"/>
    <property type="match status" value="1"/>
</dbReference>
<dbReference type="InterPro" id="IPR010994">
    <property type="entry name" value="RuvA_2-like"/>
</dbReference>
<evidence type="ECO:0000256" key="6">
    <source>
        <dbReference type="ARBA" id="ARBA00023236"/>
    </source>
</evidence>
<evidence type="ECO:0000256" key="2">
    <source>
        <dbReference type="ARBA" id="ARBA00022763"/>
    </source>
</evidence>
<dbReference type="Pfam" id="PF14520">
    <property type="entry name" value="HHH_5"/>
    <property type="match status" value="1"/>
</dbReference>
<dbReference type="EMBL" id="JBEUWX010000002">
    <property type="protein sequence ID" value="MFA9949692.1"/>
    <property type="molecule type" value="Genomic_DNA"/>
</dbReference>
<feature type="domain" description="GIY-YIG" evidence="9">
    <location>
        <begin position="27"/>
        <end position="105"/>
    </location>
</feature>
<dbReference type="PROSITE" id="PS50151">
    <property type="entry name" value="UVR"/>
    <property type="match status" value="1"/>
</dbReference>
<keyword evidence="12" id="KW-1185">Reference proteome</keyword>
<dbReference type="Pfam" id="PF08459">
    <property type="entry name" value="UvrC_RNaseH_dom"/>
    <property type="match status" value="1"/>
</dbReference>
<comment type="subunit">
    <text evidence="7">Interacts with UvrB in an incision complex.</text>
</comment>
<dbReference type="Proteomes" id="UP001574673">
    <property type="component" value="Unassembled WGS sequence"/>
</dbReference>
<dbReference type="SUPFAM" id="SSF46600">
    <property type="entry name" value="C-terminal UvrC-binding domain of UvrB"/>
    <property type="match status" value="1"/>
</dbReference>
<evidence type="ECO:0000256" key="1">
    <source>
        <dbReference type="ARBA" id="ARBA00022490"/>
    </source>
</evidence>
<keyword evidence="1 7" id="KW-0963">Cytoplasm</keyword>
<dbReference type="PROSITE" id="PS50165">
    <property type="entry name" value="UVRC"/>
    <property type="match status" value="1"/>
</dbReference>
<dbReference type="PANTHER" id="PTHR30562">
    <property type="entry name" value="UVRC/OXIDOREDUCTASE"/>
    <property type="match status" value="1"/>
</dbReference>
<feature type="domain" description="UvrC family homology region profile" evidence="10">
    <location>
        <begin position="265"/>
        <end position="494"/>
    </location>
</feature>
<keyword evidence="2 7" id="KW-0227">DNA damage</keyword>
<dbReference type="SMART" id="SM00465">
    <property type="entry name" value="GIYc"/>
    <property type="match status" value="1"/>
</dbReference>
<dbReference type="InterPro" id="IPR050066">
    <property type="entry name" value="UvrABC_protein_C"/>
</dbReference>
<dbReference type="Pfam" id="PF02151">
    <property type="entry name" value="UVR"/>
    <property type="match status" value="1"/>
</dbReference>
<dbReference type="Gene3D" id="3.30.420.340">
    <property type="entry name" value="UvrC, RNAse H endonuclease domain"/>
    <property type="match status" value="1"/>
</dbReference>
<dbReference type="NCBIfam" id="TIGR00194">
    <property type="entry name" value="uvrC"/>
    <property type="match status" value="1"/>
</dbReference>
<dbReference type="InterPro" id="IPR000305">
    <property type="entry name" value="GIY-YIG_endonuc"/>
</dbReference>
<dbReference type="InterPro" id="IPR036876">
    <property type="entry name" value="UVR_dom_sf"/>
</dbReference>
<evidence type="ECO:0000256" key="7">
    <source>
        <dbReference type="HAMAP-Rule" id="MF_00203"/>
    </source>
</evidence>
<sequence length="620" mass="68905">MDEEPHTPAATEAEAFDVKSFLARLTDLPGVYRMLDAKGEVLYVGKAKNLKKRVASYFRENLPSPRTALMVAQIARIETMTTRSEAEALLLENNLIKRLSPRYNILFRDDKSYPYIVVTRDAFPRLAFYRGSTDRRADFFGPFPSAGAVRESIALLQKMFCLRTCENSVFNNRSRPCLLYQIKRCSAPCVGLIEAKDYARDVQLAALFLQGRNQEVLGHLEQMMDAAAAALDFEQAARYRDQIQSLRRVRDKQFIESTRGEDADIVAVVVENGMLCINLAMVRGGRHLGDRPQFPEHTGDHSPEAVLSAFLAHHYASHPVPGRIFLNRLPGDADIAENLTQLAGQPVVLAKPRTTMHKTWMAMAEQSARLSIASRLDVHSRQSARLAALLDFLSIEIDPVGQGMEEARIECFDISHTQGESAVASCVVYRGKGMSRQDYRRFNITDIQPGDDYAAIRQAVRRRYEKVASGEGIAPTLVLIDGGKGQLAVAVEALNDLGLGMLPIVGVAKGEARKPGLESLIFPDGREPVQLSPEHPALHLIQEIRDEAHRFAIFGHRARRSKSRQGSQLDTIEGIGPKRRKALLVHFGSLQGVRNAGIDQLASVPGIRRELAETIFKALH</sequence>
<dbReference type="PANTHER" id="PTHR30562:SF1">
    <property type="entry name" value="UVRABC SYSTEM PROTEIN C"/>
    <property type="match status" value="1"/>
</dbReference>
<dbReference type="InterPro" id="IPR001943">
    <property type="entry name" value="UVR_dom"/>
</dbReference>
<feature type="domain" description="UVR" evidence="8">
    <location>
        <begin position="214"/>
        <end position="249"/>
    </location>
</feature>
<keyword evidence="6 7" id="KW-0742">SOS response</keyword>
<accession>A0ABV4UDQ8</accession>
<dbReference type="InterPro" id="IPR047296">
    <property type="entry name" value="GIY-YIG_UvrC_Cho"/>
</dbReference>
<dbReference type="InterPro" id="IPR035901">
    <property type="entry name" value="GIY-YIG_endonuc_sf"/>
</dbReference>
<proteinExistence type="inferred from homology"/>
<dbReference type="CDD" id="cd10434">
    <property type="entry name" value="GIY-YIG_UvrC_Cho"/>
    <property type="match status" value="1"/>
</dbReference>
<keyword evidence="5 7" id="KW-0234">DNA repair</keyword>
<dbReference type="PROSITE" id="PS50164">
    <property type="entry name" value="GIY_YIG"/>
    <property type="match status" value="1"/>
</dbReference>
<comment type="similarity">
    <text evidence="7">Belongs to the UvrC family.</text>
</comment>
<organism evidence="11 12">
    <name type="scientific">Dentiradicibacter hellwigii</name>
    <dbReference type="NCBI Taxonomy" id="3149053"/>
    <lineage>
        <taxon>Bacteria</taxon>
        <taxon>Pseudomonadati</taxon>
        <taxon>Pseudomonadota</taxon>
        <taxon>Betaproteobacteria</taxon>
        <taxon>Rhodocyclales</taxon>
        <taxon>Rhodocyclaceae</taxon>
        <taxon>Dentiradicibacter</taxon>
    </lineage>
</organism>
<name>A0ABV4UDQ8_9RHOO</name>
<gene>
    <name evidence="7 11" type="primary">uvrC</name>
    <name evidence="11" type="ORF">ABCS64_05010</name>
</gene>
<comment type="subcellular location">
    <subcellularLocation>
        <location evidence="7">Cytoplasm</location>
    </subcellularLocation>
</comment>
<keyword evidence="4 7" id="KW-0267">Excision nuclease</keyword>
<evidence type="ECO:0000259" key="9">
    <source>
        <dbReference type="PROSITE" id="PS50164"/>
    </source>
</evidence>
<evidence type="ECO:0000256" key="4">
    <source>
        <dbReference type="ARBA" id="ARBA00022881"/>
    </source>
</evidence>
<comment type="function">
    <text evidence="7">The UvrABC repair system catalyzes the recognition and processing of DNA lesions. UvrC both incises the 5' and 3' sides of the lesion. The N-terminal half is responsible for the 3' incision and the C-terminal half is responsible for the 5' incision.</text>
</comment>
<dbReference type="SUPFAM" id="SSF47781">
    <property type="entry name" value="RuvA domain 2-like"/>
    <property type="match status" value="1"/>
</dbReference>
<dbReference type="RefSeq" id="WP_418890802.1">
    <property type="nucleotide sequence ID" value="NZ_JBEUWX010000002.1"/>
</dbReference>
<dbReference type="SMART" id="SM00278">
    <property type="entry name" value="HhH1"/>
    <property type="match status" value="2"/>
</dbReference>
<keyword evidence="3 7" id="KW-0228">DNA excision</keyword>
<evidence type="ECO:0000259" key="8">
    <source>
        <dbReference type="PROSITE" id="PS50151"/>
    </source>
</evidence>
<dbReference type="HAMAP" id="MF_00203">
    <property type="entry name" value="UvrC"/>
    <property type="match status" value="1"/>
</dbReference>
<dbReference type="InterPro" id="IPR001162">
    <property type="entry name" value="UvrC_RNase_H_dom"/>
</dbReference>
<evidence type="ECO:0000256" key="3">
    <source>
        <dbReference type="ARBA" id="ARBA00022769"/>
    </source>
</evidence>
<dbReference type="InterPro" id="IPR004791">
    <property type="entry name" value="UvrC"/>
</dbReference>
<dbReference type="Gene3D" id="4.10.860.10">
    <property type="entry name" value="UVR domain"/>
    <property type="match status" value="1"/>
</dbReference>